<accession>A0A5K7YL44</accession>
<dbReference type="KEGG" id="dalk:DSCA_28300"/>
<organism evidence="2 3">
    <name type="scientific">Desulfosarcina alkanivorans</name>
    <dbReference type="NCBI Taxonomy" id="571177"/>
    <lineage>
        <taxon>Bacteria</taxon>
        <taxon>Pseudomonadati</taxon>
        <taxon>Thermodesulfobacteriota</taxon>
        <taxon>Desulfobacteria</taxon>
        <taxon>Desulfobacterales</taxon>
        <taxon>Desulfosarcinaceae</taxon>
        <taxon>Desulfosarcina</taxon>
    </lineage>
</organism>
<dbReference type="EMBL" id="AP021874">
    <property type="protein sequence ID" value="BBO68900.1"/>
    <property type="molecule type" value="Genomic_DNA"/>
</dbReference>
<evidence type="ECO:0000256" key="1">
    <source>
        <dbReference type="SAM" id="MobiDB-lite"/>
    </source>
</evidence>
<gene>
    <name evidence="2" type="ORF">DSCA_28300</name>
</gene>
<evidence type="ECO:0000313" key="3">
    <source>
        <dbReference type="Proteomes" id="UP000427906"/>
    </source>
</evidence>
<dbReference type="Proteomes" id="UP000427906">
    <property type="component" value="Chromosome"/>
</dbReference>
<reference evidence="2 3" key="1">
    <citation type="submission" date="2019-11" db="EMBL/GenBank/DDBJ databases">
        <title>Comparative genomics of hydrocarbon-degrading Desulfosarcina strains.</title>
        <authorList>
            <person name="Watanabe M."/>
            <person name="Kojima H."/>
            <person name="Fukui M."/>
        </authorList>
    </citation>
    <scope>NUCLEOTIDE SEQUENCE [LARGE SCALE GENOMIC DNA]</scope>
    <source>
        <strain evidence="2 3">PL12</strain>
    </source>
</reference>
<sequence length="71" mass="6938">MTGIVGAAAVMVSQPMLPGTPPFAAGAMIVVAIEDGIPESQQGKVGGIGTVPGGYRHEDTGCGSGINKSVV</sequence>
<dbReference type="AlphaFoldDB" id="A0A5K7YL44"/>
<keyword evidence="3" id="KW-1185">Reference proteome</keyword>
<feature type="region of interest" description="Disordered" evidence="1">
    <location>
        <begin position="42"/>
        <end position="71"/>
    </location>
</feature>
<proteinExistence type="predicted"/>
<evidence type="ECO:0000313" key="2">
    <source>
        <dbReference type="EMBL" id="BBO68900.1"/>
    </source>
</evidence>
<protein>
    <submittedName>
        <fullName evidence="2">Uncharacterized protein</fullName>
    </submittedName>
</protein>
<name>A0A5K7YL44_9BACT</name>